<dbReference type="InterPro" id="IPR000535">
    <property type="entry name" value="MSP_dom"/>
</dbReference>
<evidence type="ECO:0000259" key="1">
    <source>
        <dbReference type="PROSITE" id="PS50202"/>
    </source>
</evidence>
<reference evidence="2 3" key="1">
    <citation type="journal article" date="2024" name="Science">
        <title>Giant polyketide synthase enzymes in the biosynthesis of giant marine polyether toxins.</title>
        <authorList>
            <person name="Fallon T.R."/>
            <person name="Shende V.V."/>
            <person name="Wierzbicki I.H."/>
            <person name="Pendleton A.L."/>
            <person name="Watervoot N.F."/>
            <person name="Auber R.P."/>
            <person name="Gonzalez D.J."/>
            <person name="Wisecaver J.H."/>
            <person name="Moore B.S."/>
        </authorList>
    </citation>
    <scope>NUCLEOTIDE SEQUENCE [LARGE SCALE GENOMIC DNA]</scope>
    <source>
        <strain evidence="2 3">12B1</strain>
    </source>
</reference>
<dbReference type="Proteomes" id="UP001515480">
    <property type="component" value="Unassembled WGS sequence"/>
</dbReference>
<evidence type="ECO:0000313" key="2">
    <source>
        <dbReference type="EMBL" id="KAL1528180.1"/>
    </source>
</evidence>
<gene>
    <name evidence="2" type="ORF">AB1Y20_009540</name>
</gene>
<feature type="domain" description="MSP" evidence="1">
    <location>
        <begin position="1"/>
        <end position="125"/>
    </location>
</feature>
<organism evidence="2 3">
    <name type="scientific">Prymnesium parvum</name>
    <name type="common">Toxic golden alga</name>
    <dbReference type="NCBI Taxonomy" id="97485"/>
    <lineage>
        <taxon>Eukaryota</taxon>
        <taxon>Haptista</taxon>
        <taxon>Haptophyta</taxon>
        <taxon>Prymnesiophyceae</taxon>
        <taxon>Prymnesiales</taxon>
        <taxon>Prymnesiaceae</taxon>
        <taxon>Prymnesium</taxon>
    </lineage>
</organism>
<protein>
    <recommendedName>
        <fullName evidence="1">MSP domain-containing protein</fullName>
    </recommendedName>
</protein>
<dbReference type="Gene3D" id="2.60.40.10">
    <property type="entry name" value="Immunoglobulins"/>
    <property type="match status" value="1"/>
</dbReference>
<dbReference type="Pfam" id="PF00635">
    <property type="entry name" value="Motile_Sperm"/>
    <property type="match status" value="1"/>
</dbReference>
<dbReference type="InterPro" id="IPR008962">
    <property type="entry name" value="PapD-like_sf"/>
</dbReference>
<comment type="caution">
    <text evidence="2">The sequence shown here is derived from an EMBL/GenBank/DDBJ whole genome shotgun (WGS) entry which is preliminary data.</text>
</comment>
<dbReference type="AlphaFoldDB" id="A0AB34K1W5"/>
<evidence type="ECO:0000313" key="3">
    <source>
        <dbReference type="Proteomes" id="UP001515480"/>
    </source>
</evidence>
<name>A0AB34K1W5_PRYPA</name>
<sequence length="280" mass="30582">MPMALSTTELLFEVTRDETDGCECRVEFHLTAGDCDIAWKVFTNAHKRYRVKPTNGVLRAGETFQVSAIFSPGDKRDPEDWVDDCFQVRSMVVDAASLDTAALKEMWESSPLIVNARIACTHKLIDAAASTPAMFRMAEEPEVDSSEASLAGESSQAQACSPVFATPRTKGGSNLEQSKLLPDPAPLPFPTIVDGTPLVKNATPLDRSWQSKVVVAPERRREMTMCGCSFAIAALGVKFLDNWANWMISGNILGSITLFASLCSCCAWAVVDWRAPKKVN</sequence>
<dbReference type="SUPFAM" id="SSF49354">
    <property type="entry name" value="PapD-like"/>
    <property type="match status" value="1"/>
</dbReference>
<dbReference type="EMBL" id="JBGBPQ010000002">
    <property type="protein sequence ID" value="KAL1528180.1"/>
    <property type="molecule type" value="Genomic_DNA"/>
</dbReference>
<dbReference type="PROSITE" id="PS50202">
    <property type="entry name" value="MSP"/>
    <property type="match status" value="1"/>
</dbReference>
<proteinExistence type="predicted"/>
<dbReference type="InterPro" id="IPR013783">
    <property type="entry name" value="Ig-like_fold"/>
</dbReference>
<accession>A0AB34K1W5</accession>
<keyword evidence="3" id="KW-1185">Reference proteome</keyword>